<dbReference type="Pfam" id="PF00188">
    <property type="entry name" value="CAP"/>
    <property type="match status" value="1"/>
</dbReference>
<dbReference type="InterPro" id="IPR014044">
    <property type="entry name" value="CAP_dom"/>
</dbReference>
<dbReference type="Proteomes" id="UP000046393">
    <property type="component" value="Unplaced"/>
</dbReference>
<dbReference type="SMART" id="SM00198">
    <property type="entry name" value="SCP"/>
    <property type="match status" value="1"/>
</dbReference>
<dbReference type="CDD" id="cd05382">
    <property type="entry name" value="CAP_GAPR1-like"/>
    <property type="match status" value="1"/>
</dbReference>
<dbReference type="SUPFAM" id="SSF55797">
    <property type="entry name" value="PR-1-like"/>
    <property type="match status" value="1"/>
</dbReference>
<dbReference type="GO" id="GO:0005576">
    <property type="term" value="C:extracellular region"/>
    <property type="evidence" value="ECO:0007669"/>
    <property type="project" value="InterPro"/>
</dbReference>
<dbReference type="InterPro" id="IPR018244">
    <property type="entry name" value="Allrgn_V5/Tpx1_CS"/>
</dbReference>
<feature type="domain" description="SCP" evidence="1">
    <location>
        <begin position="30"/>
        <end position="171"/>
    </location>
</feature>
<dbReference type="PANTHER" id="PTHR10334">
    <property type="entry name" value="CYSTEINE-RICH SECRETORY PROTEIN-RELATED"/>
    <property type="match status" value="1"/>
</dbReference>
<dbReference type="PRINTS" id="PR00837">
    <property type="entry name" value="V5TPXLIKE"/>
</dbReference>
<reference evidence="3" key="1">
    <citation type="submission" date="2017-02" db="UniProtKB">
        <authorList>
            <consortium name="WormBaseParasite"/>
        </authorList>
    </citation>
    <scope>IDENTIFICATION</scope>
</reference>
<dbReference type="AlphaFoldDB" id="A0A0N5AIY1"/>
<keyword evidence="2" id="KW-1185">Reference proteome</keyword>
<dbReference type="WBParaSite" id="SMUV_0000439301-mRNA-1">
    <property type="protein sequence ID" value="SMUV_0000439301-mRNA-1"/>
    <property type="gene ID" value="SMUV_0000439301"/>
</dbReference>
<dbReference type="PROSITE" id="PS01009">
    <property type="entry name" value="CRISP_1"/>
    <property type="match status" value="1"/>
</dbReference>
<proteinExistence type="predicted"/>
<dbReference type="STRING" id="451379.A0A0N5AIY1"/>
<dbReference type="Gene3D" id="3.40.33.10">
    <property type="entry name" value="CAP"/>
    <property type="match status" value="1"/>
</dbReference>
<dbReference type="InterPro" id="IPR001283">
    <property type="entry name" value="CRISP-related"/>
</dbReference>
<name>A0A0N5AIY1_9BILA</name>
<organism evidence="2 3">
    <name type="scientific">Syphacia muris</name>
    <dbReference type="NCBI Taxonomy" id="451379"/>
    <lineage>
        <taxon>Eukaryota</taxon>
        <taxon>Metazoa</taxon>
        <taxon>Ecdysozoa</taxon>
        <taxon>Nematoda</taxon>
        <taxon>Chromadorea</taxon>
        <taxon>Rhabditida</taxon>
        <taxon>Spirurina</taxon>
        <taxon>Oxyuridomorpha</taxon>
        <taxon>Oxyuroidea</taxon>
        <taxon>Oxyuridae</taxon>
        <taxon>Syphacia</taxon>
    </lineage>
</organism>
<protein>
    <submittedName>
        <fullName evidence="3">SCP domain-containing protein</fullName>
    </submittedName>
</protein>
<evidence type="ECO:0000313" key="3">
    <source>
        <dbReference type="WBParaSite" id="SMUV_0000439301-mRNA-1"/>
    </source>
</evidence>
<dbReference type="InterPro" id="IPR035940">
    <property type="entry name" value="CAP_sf"/>
</dbReference>
<evidence type="ECO:0000259" key="1">
    <source>
        <dbReference type="SMART" id="SM00198"/>
    </source>
</evidence>
<dbReference type="InterPro" id="IPR034113">
    <property type="entry name" value="SCP_GAPR1-like"/>
</dbReference>
<sequence length="186" mass="21714">MPIAEKKRYIQLSCLRNPFICKGCGIYCKNGNIEYHNIYRRLHGAAPLDYDDRIESYARNWSDKLVNRFACIEHDPMRRYGENIFFYAATVLPNESALARMALHSFYTESNGYDYKTGHFTQLIWKNTKRLGIGVSIGHWLNQYANNCMPKFPAFVVYVVVKYDPPGNIHKLDYYNQNVSPKPIKL</sequence>
<evidence type="ECO:0000313" key="2">
    <source>
        <dbReference type="Proteomes" id="UP000046393"/>
    </source>
</evidence>
<accession>A0A0N5AIY1</accession>